<dbReference type="InterPro" id="IPR003856">
    <property type="entry name" value="LPS_length_determ_N"/>
</dbReference>
<feature type="coiled-coil region" evidence="16">
    <location>
        <begin position="341"/>
        <end position="375"/>
    </location>
</feature>
<keyword evidence="11" id="KW-0067">ATP-binding</keyword>
<dbReference type="InterPro" id="IPR005702">
    <property type="entry name" value="Wzc-like_C"/>
</dbReference>
<evidence type="ECO:0000313" key="21">
    <source>
        <dbReference type="Proteomes" id="UP001596056"/>
    </source>
</evidence>
<comment type="subcellular location">
    <subcellularLocation>
        <location evidence="1">Cell inner membrane</location>
        <topology evidence="1">Multi-pass membrane protein</topology>
    </subcellularLocation>
</comment>
<reference evidence="21" key="1">
    <citation type="journal article" date="2019" name="Int. J. Syst. Evol. Microbiol.">
        <title>The Global Catalogue of Microorganisms (GCM) 10K type strain sequencing project: providing services to taxonomists for standard genome sequencing and annotation.</title>
        <authorList>
            <consortium name="The Broad Institute Genomics Platform"/>
            <consortium name="The Broad Institute Genome Sequencing Center for Infectious Disease"/>
            <person name="Wu L."/>
            <person name="Ma J."/>
        </authorList>
    </citation>
    <scope>NUCLEOTIDE SEQUENCE [LARGE SCALE GENOMIC DNA]</scope>
    <source>
        <strain evidence="21">KACC 11588</strain>
    </source>
</reference>
<keyword evidence="6" id="KW-0997">Cell inner membrane</keyword>
<evidence type="ECO:0000256" key="1">
    <source>
        <dbReference type="ARBA" id="ARBA00004429"/>
    </source>
</evidence>
<keyword evidence="16" id="KW-0175">Coiled coil</keyword>
<accession>A0ABW0S949</accession>
<evidence type="ECO:0000313" key="20">
    <source>
        <dbReference type="EMBL" id="MFC5565448.1"/>
    </source>
</evidence>
<evidence type="ECO:0000256" key="8">
    <source>
        <dbReference type="ARBA" id="ARBA00022692"/>
    </source>
</evidence>
<evidence type="ECO:0000259" key="18">
    <source>
        <dbReference type="Pfam" id="PF13614"/>
    </source>
</evidence>
<evidence type="ECO:0000259" key="19">
    <source>
        <dbReference type="Pfam" id="PF13807"/>
    </source>
</evidence>
<evidence type="ECO:0000256" key="12">
    <source>
        <dbReference type="ARBA" id="ARBA00022989"/>
    </source>
</evidence>
<feature type="domain" description="AAA" evidence="18">
    <location>
        <begin position="533"/>
        <end position="663"/>
    </location>
</feature>
<evidence type="ECO:0000256" key="13">
    <source>
        <dbReference type="ARBA" id="ARBA00023136"/>
    </source>
</evidence>
<keyword evidence="10" id="KW-0418">Kinase</keyword>
<evidence type="ECO:0000256" key="10">
    <source>
        <dbReference type="ARBA" id="ARBA00022777"/>
    </source>
</evidence>
<proteinExistence type="inferred from homology"/>
<evidence type="ECO:0000256" key="5">
    <source>
        <dbReference type="ARBA" id="ARBA00022475"/>
    </source>
</evidence>
<dbReference type="EC" id="2.7.10.2" evidence="4"/>
<comment type="similarity">
    <text evidence="3">Belongs to the etk/wzc family.</text>
</comment>
<evidence type="ECO:0000256" key="14">
    <source>
        <dbReference type="ARBA" id="ARBA00023137"/>
    </source>
</evidence>
<evidence type="ECO:0000256" key="15">
    <source>
        <dbReference type="ARBA" id="ARBA00051245"/>
    </source>
</evidence>
<feature type="domain" description="Polysaccharide chain length determinant N-terminal" evidence="17">
    <location>
        <begin position="21"/>
        <end position="112"/>
    </location>
</feature>
<evidence type="ECO:0000256" key="7">
    <source>
        <dbReference type="ARBA" id="ARBA00022679"/>
    </source>
</evidence>
<feature type="coiled-coil region" evidence="16">
    <location>
        <begin position="232"/>
        <end position="295"/>
    </location>
</feature>
<keyword evidence="21" id="KW-1185">Reference proteome</keyword>
<keyword evidence="12" id="KW-1133">Transmembrane helix</keyword>
<evidence type="ECO:0000256" key="6">
    <source>
        <dbReference type="ARBA" id="ARBA00022519"/>
    </source>
</evidence>
<comment type="similarity">
    <text evidence="2">Belongs to the CpsD/CapB family.</text>
</comment>
<keyword evidence="5" id="KW-1003">Cell membrane</keyword>
<keyword evidence="8" id="KW-0812">Transmembrane</keyword>
<comment type="catalytic activity">
    <reaction evidence="15">
        <text>L-tyrosyl-[protein] + ATP = O-phospho-L-tyrosyl-[protein] + ADP + H(+)</text>
        <dbReference type="Rhea" id="RHEA:10596"/>
        <dbReference type="Rhea" id="RHEA-COMP:10136"/>
        <dbReference type="Rhea" id="RHEA-COMP:20101"/>
        <dbReference type="ChEBI" id="CHEBI:15378"/>
        <dbReference type="ChEBI" id="CHEBI:30616"/>
        <dbReference type="ChEBI" id="CHEBI:46858"/>
        <dbReference type="ChEBI" id="CHEBI:61978"/>
        <dbReference type="ChEBI" id="CHEBI:456216"/>
        <dbReference type="EC" id="2.7.10.2"/>
    </reaction>
</comment>
<feature type="domain" description="Tyrosine-protein kinase G-rich" evidence="19">
    <location>
        <begin position="377"/>
        <end position="453"/>
    </location>
</feature>
<dbReference type="EMBL" id="JBHSNA010000002">
    <property type="protein sequence ID" value="MFC5565448.1"/>
    <property type="molecule type" value="Genomic_DNA"/>
</dbReference>
<gene>
    <name evidence="20" type="ORF">ACFPOC_03345</name>
</gene>
<dbReference type="SUPFAM" id="SSF52540">
    <property type="entry name" value="P-loop containing nucleoside triphosphate hydrolases"/>
    <property type="match status" value="1"/>
</dbReference>
<dbReference type="Gene3D" id="3.40.50.300">
    <property type="entry name" value="P-loop containing nucleotide triphosphate hydrolases"/>
    <property type="match status" value="1"/>
</dbReference>
<keyword evidence="9" id="KW-0547">Nucleotide-binding</keyword>
<sequence>MQKPVQPQDLHAAPSRTGDDEEIDILALAGTVWRNKLSVFACAALVAALGYYRLVASVTPVYRAEAEMALQIDMPDMMNLQAVVSGLTGDEASINTEMSIITSGDLIGRLVDGLGLMRDPEFNGALPDPEARPGLLAGLGGLVRSWLPGGADPEEEALSPEEERRDVIDAVRGAIETESSYDTYVFTISATSEDPEKAALLANGLARLYRDDQIRLKVEATERAATWLSGRVGDLRAELDSRQNEIADLRARSALVSAESLEALNIQSIELGAELQEVRGRLERVGERLVALRAAESSGDVAAKAEAAEDGQLDAAAAALAATPADPEARERFDRRFAQVVLQAEAEIERGQEQAEELQQQSDDLSAQFQGQSADFQALLQLQQEAEATRVLYETFLSRLKEASVQEDIYQADSRILTEAIPGEQIAPRPARALALSLMIGLLLGAAVVIGRELLQKTFRSAEELERHTGRTVLGQVPRIPARARVDTIAYLASKPTSAAAEAIRNLRTSLLLSRIDSPPQVIMVTSSVPNEGKTTLAIALAQNLGGLGKRVLLVEGDIRRCTLQAYFRQDLARGGLVAAVAGRERLADAVLRPEGAGIDVLLGERRAEVNAADFFSSDGFQRMLNEARDRYDHVVIDTPPVLVVPDARVIGQAADAVLYVVRWDFTGRGLVEDGMRQFRSVNVPVTGLVLSRVDPKGMRRYGYGDRYGALVHYGRDYYEA</sequence>
<dbReference type="InterPro" id="IPR050445">
    <property type="entry name" value="Bact_polysacc_biosynth/exp"/>
</dbReference>
<evidence type="ECO:0000256" key="3">
    <source>
        <dbReference type="ARBA" id="ARBA00008883"/>
    </source>
</evidence>
<dbReference type="Proteomes" id="UP001596056">
    <property type="component" value="Unassembled WGS sequence"/>
</dbReference>
<keyword evidence="14" id="KW-0829">Tyrosine-protein kinase</keyword>
<evidence type="ECO:0000256" key="11">
    <source>
        <dbReference type="ARBA" id="ARBA00022840"/>
    </source>
</evidence>
<dbReference type="CDD" id="cd05387">
    <property type="entry name" value="BY-kinase"/>
    <property type="match status" value="1"/>
</dbReference>
<evidence type="ECO:0000256" key="4">
    <source>
        <dbReference type="ARBA" id="ARBA00011903"/>
    </source>
</evidence>
<protein>
    <recommendedName>
        <fullName evidence="4">non-specific protein-tyrosine kinase</fullName>
        <ecNumber evidence="4">2.7.10.2</ecNumber>
    </recommendedName>
</protein>
<evidence type="ECO:0000256" key="2">
    <source>
        <dbReference type="ARBA" id="ARBA00007316"/>
    </source>
</evidence>
<dbReference type="RefSeq" id="WP_245218512.1">
    <property type="nucleotide sequence ID" value="NZ_JBHSNA010000002.1"/>
</dbReference>
<dbReference type="Pfam" id="PF13807">
    <property type="entry name" value="GNVR"/>
    <property type="match status" value="1"/>
</dbReference>
<dbReference type="Pfam" id="PF13614">
    <property type="entry name" value="AAA_31"/>
    <property type="match status" value="1"/>
</dbReference>
<name>A0ABW0S949_9RHOB</name>
<organism evidence="20 21">
    <name type="scientific">Rubellimicrobium aerolatum</name>
    <dbReference type="NCBI Taxonomy" id="490979"/>
    <lineage>
        <taxon>Bacteria</taxon>
        <taxon>Pseudomonadati</taxon>
        <taxon>Pseudomonadota</taxon>
        <taxon>Alphaproteobacteria</taxon>
        <taxon>Rhodobacterales</taxon>
        <taxon>Roseobacteraceae</taxon>
        <taxon>Rubellimicrobium</taxon>
    </lineage>
</organism>
<dbReference type="Pfam" id="PF02706">
    <property type="entry name" value="Wzz"/>
    <property type="match status" value="1"/>
</dbReference>
<evidence type="ECO:0000256" key="9">
    <source>
        <dbReference type="ARBA" id="ARBA00022741"/>
    </source>
</evidence>
<evidence type="ECO:0000259" key="17">
    <source>
        <dbReference type="Pfam" id="PF02706"/>
    </source>
</evidence>
<dbReference type="PANTHER" id="PTHR32309">
    <property type="entry name" value="TYROSINE-PROTEIN KINASE"/>
    <property type="match status" value="1"/>
</dbReference>
<dbReference type="InterPro" id="IPR027417">
    <property type="entry name" value="P-loop_NTPase"/>
</dbReference>
<evidence type="ECO:0000256" key="16">
    <source>
        <dbReference type="SAM" id="Coils"/>
    </source>
</evidence>
<keyword evidence="13" id="KW-0472">Membrane</keyword>
<comment type="caution">
    <text evidence="20">The sequence shown here is derived from an EMBL/GenBank/DDBJ whole genome shotgun (WGS) entry which is preliminary data.</text>
</comment>
<dbReference type="PANTHER" id="PTHR32309:SF13">
    <property type="entry name" value="FERRIC ENTEROBACTIN TRANSPORT PROTEIN FEPE"/>
    <property type="match status" value="1"/>
</dbReference>
<dbReference type="InterPro" id="IPR025669">
    <property type="entry name" value="AAA_dom"/>
</dbReference>
<dbReference type="InterPro" id="IPR032807">
    <property type="entry name" value="GNVR"/>
</dbReference>
<keyword evidence="7" id="KW-0808">Transferase</keyword>